<name>A0A1A8X3P1_PLAOA</name>
<evidence type="ECO:0000313" key="4">
    <source>
        <dbReference type="EMBL" id="SBS99867.1"/>
    </source>
</evidence>
<keyword evidence="2" id="KW-0732">Signal</keyword>
<protein>
    <recommendedName>
        <fullName evidence="7">Pv-fam-d protein</fullName>
    </recommendedName>
</protein>
<dbReference type="AlphaFoldDB" id="A0A1A8X3P1"/>
<evidence type="ECO:0008006" key="7">
    <source>
        <dbReference type="Google" id="ProtNLM"/>
    </source>
</evidence>
<evidence type="ECO:0000256" key="1">
    <source>
        <dbReference type="SAM" id="Phobius"/>
    </source>
</evidence>
<keyword evidence="1" id="KW-0812">Transmembrane</keyword>
<feature type="signal peptide" evidence="2">
    <location>
        <begin position="1"/>
        <end position="21"/>
    </location>
</feature>
<evidence type="ECO:0000313" key="5">
    <source>
        <dbReference type="Proteomes" id="UP000078546"/>
    </source>
</evidence>
<dbReference type="Proteomes" id="UP000078560">
    <property type="component" value="Unassembled WGS sequence"/>
</dbReference>
<evidence type="ECO:0000256" key="2">
    <source>
        <dbReference type="SAM" id="SignalP"/>
    </source>
</evidence>
<keyword evidence="1" id="KW-1133">Transmembrane helix</keyword>
<gene>
    <name evidence="4" type="ORF">POVCU1_055710</name>
    <name evidence="3" type="ORF">POVCU2_0076760</name>
</gene>
<reference evidence="5 6" key="1">
    <citation type="submission" date="2016-05" db="EMBL/GenBank/DDBJ databases">
        <authorList>
            <person name="Naeem Raeece"/>
        </authorList>
    </citation>
    <scope>NUCLEOTIDE SEQUENCE [LARGE SCALE GENOMIC DNA]</scope>
</reference>
<dbReference type="VEuPathDB" id="PlasmoDB:PocGH01_00080000"/>
<feature type="transmembrane region" description="Helical" evidence="1">
    <location>
        <begin position="263"/>
        <end position="284"/>
    </location>
</feature>
<sequence>MIALSAKIFTFSLLIWSSQYSYNSNTSRASFDQKKFALNSFSTRCNRLLFTKTDVEQQNKYADLKERIRNLIDEDDANFEEKLYELVHDDNFRNHFIPFVHSYNHQRQFKQNEQNDNIPKKYNPIRYHYGEEKHISSYNFDDHNEEVCDELYNNDEFAGFDTSKRNYSNEELLDMENYDQGITTRRNQKKKFHKYLNFRNKHKKKYTSKLSRFLRKIDMSIESKLVQLIKKHLKTTDKTHSTKSRRKFYKILRFLYKHRPSPLLMLVISILMGIIYGVVGSIAYTKAASTIMLLSLANPFIGLASLFSITFMSVIVAYLITSGAFIVQYMFFKILKIYLTYSE</sequence>
<reference evidence="4" key="2">
    <citation type="submission" date="2016-05" db="EMBL/GenBank/DDBJ databases">
        <authorList>
            <person name="Lavstsen T."/>
            <person name="Jespersen J.S."/>
        </authorList>
    </citation>
    <scope>NUCLEOTIDE SEQUENCE [LARGE SCALE GENOMIC DNA]</scope>
</reference>
<evidence type="ECO:0000313" key="6">
    <source>
        <dbReference type="Proteomes" id="UP000078560"/>
    </source>
</evidence>
<evidence type="ECO:0000313" key="3">
    <source>
        <dbReference type="EMBL" id="SBS92817.1"/>
    </source>
</evidence>
<keyword evidence="1" id="KW-0472">Membrane</keyword>
<accession>A0A1A8X3P1</accession>
<proteinExistence type="predicted"/>
<dbReference type="EMBL" id="FLQU01001395">
    <property type="protein sequence ID" value="SBS92817.1"/>
    <property type="molecule type" value="Genomic_DNA"/>
</dbReference>
<feature type="chain" id="PRO_5015059768" description="Pv-fam-d protein" evidence="2">
    <location>
        <begin position="22"/>
        <end position="343"/>
    </location>
</feature>
<dbReference type="EMBL" id="FLQV01001579">
    <property type="protein sequence ID" value="SBS99867.1"/>
    <property type="molecule type" value="Genomic_DNA"/>
</dbReference>
<dbReference type="Proteomes" id="UP000078546">
    <property type="component" value="Unassembled WGS sequence"/>
</dbReference>
<feature type="transmembrane region" description="Helical" evidence="1">
    <location>
        <begin position="304"/>
        <end position="327"/>
    </location>
</feature>
<organism evidence="4 5">
    <name type="scientific">Plasmodium ovale curtisi</name>
    <dbReference type="NCBI Taxonomy" id="864141"/>
    <lineage>
        <taxon>Eukaryota</taxon>
        <taxon>Sar</taxon>
        <taxon>Alveolata</taxon>
        <taxon>Apicomplexa</taxon>
        <taxon>Aconoidasida</taxon>
        <taxon>Haemosporida</taxon>
        <taxon>Plasmodiidae</taxon>
        <taxon>Plasmodium</taxon>
        <taxon>Plasmodium (Plasmodium)</taxon>
    </lineage>
</organism>